<reference evidence="2 3" key="1">
    <citation type="submission" date="2019-02" db="EMBL/GenBank/DDBJ databases">
        <title>Genome sequencing of the rare red list fungi Antrodiella citrinella (Flaviporus citrinellus).</title>
        <authorList>
            <person name="Buettner E."/>
            <person name="Kellner H."/>
        </authorList>
    </citation>
    <scope>NUCLEOTIDE SEQUENCE [LARGE SCALE GENOMIC DNA]</scope>
    <source>
        <strain evidence="2 3">DSM 108506</strain>
    </source>
</reference>
<protein>
    <submittedName>
        <fullName evidence="2">Uncharacterized protein</fullName>
    </submittedName>
</protein>
<feature type="region of interest" description="Disordered" evidence="1">
    <location>
        <begin position="1"/>
        <end position="48"/>
    </location>
</feature>
<proteinExistence type="predicted"/>
<dbReference type="AlphaFoldDB" id="A0A4S4MQ36"/>
<evidence type="ECO:0000313" key="2">
    <source>
        <dbReference type="EMBL" id="THH28132.1"/>
    </source>
</evidence>
<dbReference type="EMBL" id="SGPM01000200">
    <property type="protein sequence ID" value="THH28132.1"/>
    <property type="molecule type" value="Genomic_DNA"/>
</dbReference>
<feature type="compositionally biased region" description="Basic and acidic residues" evidence="1">
    <location>
        <begin position="121"/>
        <end position="131"/>
    </location>
</feature>
<feature type="compositionally biased region" description="Polar residues" evidence="1">
    <location>
        <begin position="30"/>
        <end position="47"/>
    </location>
</feature>
<evidence type="ECO:0000313" key="3">
    <source>
        <dbReference type="Proteomes" id="UP000308730"/>
    </source>
</evidence>
<feature type="region of interest" description="Disordered" evidence="1">
    <location>
        <begin position="81"/>
        <end position="175"/>
    </location>
</feature>
<evidence type="ECO:0000256" key="1">
    <source>
        <dbReference type="SAM" id="MobiDB-lite"/>
    </source>
</evidence>
<gene>
    <name evidence="2" type="ORF">EUX98_g6056</name>
</gene>
<organism evidence="2 3">
    <name type="scientific">Antrodiella citrinella</name>
    <dbReference type="NCBI Taxonomy" id="2447956"/>
    <lineage>
        <taxon>Eukaryota</taxon>
        <taxon>Fungi</taxon>
        <taxon>Dikarya</taxon>
        <taxon>Basidiomycota</taxon>
        <taxon>Agaricomycotina</taxon>
        <taxon>Agaricomycetes</taxon>
        <taxon>Polyporales</taxon>
        <taxon>Steccherinaceae</taxon>
        <taxon>Antrodiella</taxon>
    </lineage>
</organism>
<keyword evidence="3" id="KW-1185">Reference proteome</keyword>
<accession>A0A4S4MQ36</accession>
<feature type="compositionally biased region" description="Basic residues" evidence="1">
    <location>
        <begin position="95"/>
        <end position="107"/>
    </location>
</feature>
<dbReference type="Proteomes" id="UP000308730">
    <property type="component" value="Unassembled WGS sequence"/>
</dbReference>
<comment type="caution">
    <text evidence="2">The sequence shown here is derived from an EMBL/GenBank/DDBJ whole genome shotgun (WGS) entry which is preliminary data.</text>
</comment>
<sequence length="175" mass="19408">MAASAAKQANESDADDAKNASANEPPADIDSSSPFSRSGTPRLQEQIPNAYFPDTLIVHDPHGVSMARDDRPYFNDFGWEAQGTDMTDDEEGKIFKARTARRTRQKLQTRLPRSDTSSRPAETKASGEQKAKQKSSRVSTEDDARSHRTAHLHMLPDHRIGVGLRLPPHTPHPRT</sequence>
<name>A0A4S4MQ36_9APHY</name>
<dbReference type="OrthoDB" id="5327923at2759"/>